<dbReference type="InterPro" id="IPR003043">
    <property type="entry name" value="Uropor_MeTrfase_CS"/>
</dbReference>
<dbReference type="InterPro" id="IPR012382">
    <property type="entry name" value="CobI/CbiL"/>
</dbReference>
<dbReference type="PANTHER" id="PTHR43467">
    <property type="entry name" value="COBALT-PRECORRIN-2 C(20)-METHYLTRANSFERASE"/>
    <property type="match status" value="1"/>
</dbReference>
<evidence type="ECO:0000259" key="9">
    <source>
        <dbReference type="Pfam" id="PF00590"/>
    </source>
</evidence>
<keyword evidence="6" id="KW-0949">S-adenosyl-L-methionine</keyword>
<evidence type="ECO:0000256" key="6">
    <source>
        <dbReference type="ARBA" id="ARBA00022691"/>
    </source>
</evidence>
<dbReference type="PANTHER" id="PTHR43467:SF2">
    <property type="entry name" value="COBALT-PRECORRIN-2 C(20)-METHYLTRANSFERASE"/>
    <property type="match status" value="1"/>
</dbReference>
<proteinExistence type="inferred from homology"/>
<protein>
    <submittedName>
        <fullName evidence="10">Precorrin-2 C(20)-methyltransferase</fullName>
    </submittedName>
</protein>
<dbReference type="SUPFAM" id="SSF53790">
    <property type="entry name" value="Tetrapyrrole methylase"/>
    <property type="match status" value="1"/>
</dbReference>
<reference evidence="10" key="1">
    <citation type="submission" date="2018-01" db="EMBL/GenBank/DDBJ databases">
        <authorList>
            <person name="Yu X.-D."/>
        </authorList>
    </citation>
    <scope>NUCLEOTIDE SEQUENCE</scope>
    <source>
        <strain evidence="10">ZX-21</strain>
    </source>
</reference>
<comment type="similarity">
    <text evidence="2 7 8">Belongs to the precorrin methyltransferase family.</text>
</comment>
<dbReference type="AlphaFoldDB" id="A0A2S4HHX7"/>
<dbReference type="InterPro" id="IPR014776">
    <property type="entry name" value="4pyrrole_Mease_sub2"/>
</dbReference>
<dbReference type="PIRSF" id="PIRSF036427">
    <property type="entry name" value="Precrrn-2_mtase"/>
    <property type="match status" value="1"/>
</dbReference>
<dbReference type="NCBIfam" id="TIGR01467">
    <property type="entry name" value="cobI_cbiL"/>
    <property type="match status" value="1"/>
</dbReference>
<dbReference type="EMBL" id="PQGG01000013">
    <property type="protein sequence ID" value="POP53597.1"/>
    <property type="molecule type" value="Genomic_DNA"/>
</dbReference>
<dbReference type="RefSeq" id="WP_103683669.1">
    <property type="nucleotide sequence ID" value="NZ_PQGG01000013.1"/>
</dbReference>
<organism evidence="10 11">
    <name type="scientific">Zhongshania marina</name>
    <dbReference type="NCBI Taxonomy" id="2304603"/>
    <lineage>
        <taxon>Bacteria</taxon>
        <taxon>Pseudomonadati</taxon>
        <taxon>Pseudomonadota</taxon>
        <taxon>Gammaproteobacteria</taxon>
        <taxon>Cellvibrionales</taxon>
        <taxon>Spongiibacteraceae</taxon>
        <taxon>Zhongshania</taxon>
    </lineage>
</organism>
<dbReference type="InterPro" id="IPR035996">
    <property type="entry name" value="4pyrrol_Methylase_sf"/>
</dbReference>
<dbReference type="PROSITE" id="PS00840">
    <property type="entry name" value="SUMT_2"/>
    <property type="match status" value="1"/>
</dbReference>
<dbReference type="GO" id="GO:0030788">
    <property type="term" value="F:precorrin-2 C20-methyltransferase activity"/>
    <property type="evidence" value="ECO:0007669"/>
    <property type="project" value="InterPro"/>
</dbReference>
<dbReference type="Gene3D" id="3.40.1010.10">
    <property type="entry name" value="Cobalt-precorrin-4 Transmethylase, Domain 1"/>
    <property type="match status" value="1"/>
</dbReference>
<accession>A0A2S4HHX7</accession>
<sequence length="246" mass="26706">MGKIHQHGHLYGIGVGPGDPELLTLKAVRLLGECPVVAYFCKRGGLGRARNNCATHLTNEHIELPLVYPVTTELNHKSDEYRLSIEAFFDSAAEAVASELEAGRDVAMLNEGDAFFYGSFMHVFLRLKSRFEITVVPGVNSIMACGALLPQPLVMRDDVLTVIPGTLDDDALEASMSGSKATVIMKVGSNLERIRGVAQRLGMADRAWYVEKASLPDQKVMPLSDVSLASAPYFSMVLIPGSGERL</sequence>
<comment type="caution">
    <text evidence="10">The sequence shown here is derived from an EMBL/GenBank/DDBJ whole genome shotgun (WGS) entry which is preliminary data.</text>
</comment>
<keyword evidence="5 8" id="KW-0808">Transferase</keyword>
<evidence type="ECO:0000256" key="5">
    <source>
        <dbReference type="ARBA" id="ARBA00022679"/>
    </source>
</evidence>
<dbReference type="InterPro" id="IPR006364">
    <property type="entry name" value="CobI/CbiL/CobIJ_dom"/>
</dbReference>
<evidence type="ECO:0000256" key="3">
    <source>
        <dbReference type="ARBA" id="ARBA00022573"/>
    </source>
</evidence>
<evidence type="ECO:0000256" key="2">
    <source>
        <dbReference type="ARBA" id="ARBA00005879"/>
    </source>
</evidence>
<dbReference type="UniPathway" id="UPA00148"/>
<dbReference type="Proteomes" id="UP000237222">
    <property type="component" value="Unassembled WGS sequence"/>
</dbReference>
<dbReference type="Gene3D" id="3.30.950.10">
    <property type="entry name" value="Methyltransferase, Cobalt-precorrin-4 Transmethylase, Domain 2"/>
    <property type="match status" value="1"/>
</dbReference>
<dbReference type="OrthoDB" id="9804789at2"/>
<dbReference type="InterPro" id="IPR000878">
    <property type="entry name" value="4pyrrol_Mease"/>
</dbReference>
<evidence type="ECO:0000313" key="11">
    <source>
        <dbReference type="Proteomes" id="UP000237222"/>
    </source>
</evidence>
<feature type="domain" description="Tetrapyrrole methylase" evidence="9">
    <location>
        <begin position="9"/>
        <end position="221"/>
    </location>
</feature>
<dbReference type="NCBIfam" id="NF004647">
    <property type="entry name" value="PRK05990.1"/>
    <property type="match status" value="1"/>
</dbReference>
<dbReference type="GO" id="GO:0009236">
    <property type="term" value="P:cobalamin biosynthetic process"/>
    <property type="evidence" value="ECO:0007669"/>
    <property type="project" value="UniProtKB-UniRule"/>
</dbReference>
<evidence type="ECO:0000313" key="10">
    <source>
        <dbReference type="EMBL" id="POP53597.1"/>
    </source>
</evidence>
<keyword evidence="4 8" id="KW-0489">Methyltransferase</keyword>
<gene>
    <name evidence="10" type="ORF">C0068_06485</name>
</gene>
<dbReference type="CDD" id="cd11645">
    <property type="entry name" value="Precorrin_2_C20_MT"/>
    <property type="match status" value="1"/>
</dbReference>
<evidence type="ECO:0000256" key="8">
    <source>
        <dbReference type="RuleBase" id="RU003960"/>
    </source>
</evidence>
<evidence type="ECO:0000256" key="1">
    <source>
        <dbReference type="ARBA" id="ARBA00004953"/>
    </source>
</evidence>
<dbReference type="InterPro" id="IPR014777">
    <property type="entry name" value="4pyrrole_Mease_sub1"/>
</dbReference>
<comment type="pathway">
    <text evidence="1">Cofactor biosynthesis; adenosylcobalamin biosynthesis.</text>
</comment>
<keyword evidence="3" id="KW-0169">Cobalamin biosynthesis</keyword>
<dbReference type="GO" id="GO:0032259">
    <property type="term" value="P:methylation"/>
    <property type="evidence" value="ECO:0007669"/>
    <property type="project" value="UniProtKB-KW"/>
</dbReference>
<dbReference type="Pfam" id="PF00590">
    <property type="entry name" value="TP_methylase"/>
    <property type="match status" value="1"/>
</dbReference>
<evidence type="ECO:0000256" key="4">
    <source>
        <dbReference type="ARBA" id="ARBA00022603"/>
    </source>
</evidence>
<name>A0A2S4HHX7_9GAMM</name>
<evidence type="ECO:0000256" key="7">
    <source>
        <dbReference type="PIRNR" id="PIRNR036427"/>
    </source>
</evidence>